<evidence type="ECO:0000259" key="17">
    <source>
        <dbReference type="Pfam" id="PF04389"/>
    </source>
</evidence>
<feature type="transmembrane region" description="Helical" evidence="16">
    <location>
        <begin position="529"/>
        <end position="548"/>
    </location>
</feature>
<evidence type="ECO:0000256" key="7">
    <source>
        <dbReference type="ARBA" id="ARBA00022801"/>
    </source>
</evidence>
<dbReference type="AlphaFoldDB" id="A0AAE9DII9"/>
<comment type="subcellular location">
    <subcellularLocation>
        <location evidence="2">Endoplasmic reticulum membrane</location>
        <topology evidence="2">Multi-pass membrane protein</topology>
    </subcellularLocation>
</comment>
<feature type="transmembrane region" description="Helical" evidence="16">
    <location>
        <begin position="657"/>
        <end position="675"/>
    </location>
</feature>
<dbReference type="GO" id="GO:0046872">
    <property type="term" value="F:metal ion binding"/>
    <property type="evidence" value="ECO:0007669"/>
    <property type="project" value="UniProtKB-KW"/>
</dbReference>
<dbReference type="GO" id="GO:0008235">
    <property type="term" value="F:metalloexopeptidase activity"/>
    <property type="evidence" value="ECO:0007669"/>
    <property type="project" value="InterPro"/>
</dbReference>
<evidence type="ECO:0000313" key="20">
    <source>
        <dbReference type="EMBL" id="ULU05403.1"/>
    </source>
</evidence>
<keyword evidence="8" id="KW-0256">Endoplasmic reticulum</keyword>
<feature type="transmembrane region" description="Helical" evidence="16">
    <location>
        <begin position="497"/>
        <end position="517"/>
    </location>
</feature>
<dbReference type="Pfam" id="PF22249">
    <property type="entry name" value="ERMP1-TM"/>
    <property type="match status" value="1"/>
</dbReference>
<dbReference type="GO" id="GO:0006508">
    <property type="term" value="P:proteolysis"/>
    <property type="evidence" value="ECO:0007669"/>
    <property type="project" value="UniProtKB-KW"/>
</dbReference>
<evidence type="ECO:0000256" key="6">
    <source>
        <dbReference type="ARBA" id="ARBA00022723"/>
    </source>
</evidence>
<dbReference type="PANTHER" id="PTHR12147">
    <property type="entry name" value="METALLOPEPTIDASE M28 FAMILY MEMBER"/>
    <property type="match status" value="1"/>
</dbReference>
<dbReference type="InterPro" id="IPR007484">
    <property type="entry name" value="Peptidase_M28"/>
</dbReference>
<dbReference type="Pfam" id="PF22248">
    <property type="entry name" value="ERMP1_C"/>
    <property type="match status" value="1"/>
</dbReference>
<evidence type="ECO:0000256" key="1">
    <source>
        <dbReference type="ARBA" id="ARBA00001947"/>
    </source>
</evidence>
<evidence type="ECO:0000256" key="15">
    <source>
        <dbReference type="SAM" id="MobiDB-lite"/>
    </source>
</evidence>
<evidence type="ECO:0000256" key="3">
    <source>
        <dbReference type="ARBA" id="ARBA00010918"/>
    </source>
</evidence>
<dbReference type="InterPro" id="IPR045175">
    <property type="entry name" value="M28_fam"/>
</dbReference>
<evidence type="ECO:0000256" key="12">
    <source>
        <dbReference type="ARBA" id="ARBA00023136"/>
    </source>
</evidence>
<dbReference type="Gene3D" id="3.40.630.10">
    <property type="entry name" value="Zn peptidases"/>
    <property type="match status" value="1"/>
</dbReference>
<dbReference type="EMBL" id="CP090892">
    <property type="protein sequence ID" value="ULU05403.1"/>
    <property type="molecule type" value="Genomic_DNA"/>
</dbReference>
<evidence type="ECO:0000256" key="8">
    <source>
        <dbReference type="ARBA" id="ARBA00022824"/>
    </source>
</evidence>
<dbReference type="SUPFAM" id="SSF53187">
    <property type="entry name" value="Zn-dependent exopeptidases"/>
    <property type="match status" value="1"/>
</dbReference>
<comment type="cofactor">
    <cofactor evidence="1">
        <name>Zn(2+)</name>
        <dbReference type="ChEBI" id="CHEBI:29105"/>
    </cofactor>
</comment>
<evidence type="ECO:0000256" key="14">
    <source>
        <dbReference type="ARBA" id="ARBA00078796"/>
    </source>
</evidence>
<dbReference type="InterPro" id="IPR053973">
    <property type="entry name" value="ERMP1-like_C"/>
</dbReference>
<gene>
    <name evidence="20" type="ORF">L3Y34_017821</name>
</gene>
<sequence length="936" mass="106249">MCVSTRSTRISVAMSTTSNQRKIKEEGAQTNIWSGYNAIVVDMIRRRGGPNESRAEPNNISNDDDDQRTKRGRESIGFRHWIIFVLTVAIVYAGVVALHRKMPAVRDASSFDEFSEQRARVLLKQLTALGPRPSGSANLEEKAFGMIQDRIEKVRSVVKDIGVNRFESDVQRPSGCFDLKFLSSFTLCYHKITNIVVRVGPKKGPSGNSLLLNCHFDTMPDTPGATDDAVACTILMDVLEVLSHSKTELQNDVVFLFNGAEENFLQAAHGFINQHPWRHDIRAFINLEGTGSGGREILFQAGPGNSWLLQTYLENAPHPFCSVLAQEIFQSGIIPSDTDFRIFRDYGRISGLDIAYTKNGWFYHTEFDEEWRIEAGAIQRAGENVLAVVRAILASPYLEKPATFDEENRWVFYDVVGLFTVYYSVSVGKMINYFACFATYLLVFLRIRKGFYSVGDLSAAFKHHIVALIAMIVTMLVIIAFVVQFDLVMCWYKMPEIVGALYVLPMLIAGAIVHSHYADNNRIRNVEMVQYDTILLSFASILLLMTAYNLSSAFYVLNNLILPVFKDVIIWSLGLFGVIRRVTPRVLFFTQLFCFLPTFVFAAYAISQCVDFFVPVMGRLGNAINPEFIMGPIGLVIASSFILFVNNLFYISRRMNYIIRVLFAIFALFILVLLTTKVGNPYEYSDENPRLRRIIALHANRTIYDFEGSPTQKDNALFVHSLDYRGASDLPSHSFLQGSSAPNCTGVVDEYCRMPYYTAIHELFPPEQSLWVPVPSPVVIPYPIELKLVSRQVQGNNLNLTFEIRGGYDKMSLHVTPLNDYDLLSWSFTDIDIEEFGRRQTYFVFMTYGHEAPEVRRFWILLEHRNGAAPDPEKQENLELSVATHYAHGIHQDTETLRQLRAMISSRRQIPEQAVGWWRWGITMVGGRSEIVVKLF</sequence>
<feature type="domain" description="Endoplasmic reticulum metallopeptidase 1-like C-terminal" evidence="18">
    <location>
        <begin position="689"/>
        <end position="900"/>
    </location>
</feature>
<dbReference type="FunFam" id="3.40.630.10:FF:000008">
    <property type="entry name" value="Endoplasmic reticulum metallopeptidase 1"/>
    <property type="match status" value="1"/>
</dbReference>
<evidence type="ECO:0000256" key="4">
    <source>
        <dbReference type="ARBA" id="ARBA00022670"/>
    </source>
</evidence>
<evidence type="ECO:0000259" key="19">
    <source>
        <dbReference type="Pfam" id="PF22249"/>
    </source>
</evidence>
<feature type="transmembrane region" description="Helical" evidence="16">
    <location>
        <begin position="560"/>
        <end position="579"/>
    </location>
</feature>
<evidence type="ECO:0000256" key="13">
    <source>
        <dbReference type="ARBA" id="ARBA00023180"/>
    </source>
</evidence>
<protein>
    <recommendedName>
        <fullName evidence="14">FXNA-like protease</fullName>
    </recommendedName>
</protein>
<organism evidence="20 21">
    <name type="scientific">Caenorhabditis briggsae</name>
    <dbReference type="NCBI Taxonomy" id="6238"/>
    <lineage>
        <taxon>Eukaryota</taxon>
        <taxon>Metazoa</taxon>
        <taxon>Ecdysozoa</taxon>
        <taxon>Nematoda</taxon>
        <taxon>Chromadorea</taxon>
        <taxon>Rhabditida</taxon>
        <taxon>Rhabditina</taxon>
        <taxon>Rhabditomorpha</taxon>
        <taxon>Rhabditoidea</taxon>
        <taxon>Rhabditidae</taxon>
        <taxon>Peloderinae</taxon>
        <taxon>Caenorhabditis</taxon>
    </lineage>
</organism>
<keyword evidence="6" id="KW-0479">Metal-binding</keyword>
<keyword evidence="13" id="KW-0325">Glycoprotein</keyword>
<keyword evidence="10 16" id="KW-1133">Transmembrane helix</keyword>
<dbReference type="InterPro" id="IPR053974">
    <property type="entry name" value="ERMP1_1-A_TM"/>
</dbReference>
<evidence type="ECO:0000256" key="2">
    <source>
        <dbReference type="ARBA" id="ARBA00004477"/>
    </source>
</evidence>
<keyword evidence="7" id="KW-0378">Hydrolase</keyword>
<feature type="transmembrane region" description="Helical" evidence="16">
    <location>
        <begin position="586"/>
        <end position="608"/>
    </location>
</feature>
<dbReference type="Pfam" id="PF04389">
    <property type="entry name" value="Peptidase_M28"/>
    <property type="match status" value="1"/>
</dbReference>
<feature type="domain" description="Endoplasmic reticulum metallopeptidase 1/1-A TM" evidence="19">
    <location>
        <begin position="455"/>
        <end position="671"/>
    </location>
</feature>
<evidence type="ECO:0000256" key="16">
    <source>
        <dbReference type="SAM" id="Phobius"/>
    </source>
</evidence>
<feature type="domain" description="Peptidase M28" evidence="17">
    <location>
        <begin position="194"/>
        <end position="389"/>
    </location>
</feature>
<keyword evidence="12 16" id="KW-0472">Membrane</keyword>
<keyword evidence="5 16" id="KW-0812">Transmembrane</keyword>
<dbReference type="Proteomes" id="UP000827892">
    <property type="component" value="Chromosome II"/>
</dbReference>
<feature type="region of interest" description="Disordered" evidence="15">
    <location>
        <begin position="48"/>
        <end position="70"/>
    </location>
</feature>
<evidence type="ECO:0000256" key="11">
    <source>
        <dbReference type="ARBA" id="ARBA00023049"/>
    </source>
</evidence>
<reference evidence="20 21" key="1">
    <citation type="submission" date="2022-05" db="EMBL/GenBank/DDBJ databases">
        <title>Chromosome-level reference genomes for two strains of Caenorhabditis briggsae: an improved platform for comparative genomics.</title>
        <authorList>
            <person name="Stevens L."/>
            <person name="Andersen E.C."/>
        </authorList>
    </citation>
    <scope>NUCLEOTIDE SEQUENCE [LARGE SCALE GENOMIC DNA]</scope>
    <source>
        <strain evidence="20">QX1410_ONT</strain>
        <tissue evidence="20">Whole-organism</tissue>
    </source>
</reference>
<comment type="similarity">
    <text evidence="3">Belongs to the peptidase M28 family.</text>
</comment>
<evidence type="ECO:0000259" key="18">
    <source>
        <dbReference type="Pfam" id="PF22248"/>
    </source>
</evidence>
<evidence type="ECO:0000256" key="5">
    <source>
        <dbReference type="ARBA" id="ARBA00022692"/>
    </source>
</evidence>
<evidence type="ECO:0000313" key="21">
    <source>
        <dbReference type="Proteomes" id="UP000827892"/>
    </source>
</evidence>
<feature type="transmembrane region" description="Helical" evidence="16">
    <location>
        <begin position="78"/>
        <end position="98"/>
    </location>
</feature>
<name>A0AAE9DII9_CAEBR</name>
<proteinExistence type="inferred from homology"/>
<keyword evidence="9" id="KW-0862">Zinc</keyword>
<feature type="transmembrane region" description="Helical" evidence="16">
    <location>
        <begin position="465"/>
        <end position="485"/>
    </location>
</feature>
<dbReference type="CDD" id="cd03875">
    <property type="entry name" value="M28_Fxna_like"/>
    <property type="match status" value="1"/>
</dbReference>
<dbReference type="GO" id="GO:0005789">
    <property type="term" value="C:endoplasmic reticulum membrane"/>
    <property type="evidence" value="ECO:0007669"/>
    <property type="project" value="UniProtKB-SubCell"/>
</dbReference>
<feature type="transmembrane region" description="Helical" evidence="16">
    <location>
        <begin position="421"/>
        <end position="445"/>
    </location>
</feature>
<evidence type="ECO:0000256" key="10">
    <source>
        <dbReference type="ARBA" id="ARBA00022989"/>
    </source>
</evidence>
<evidence type="ECO:0000256" key="9">
    <source>
        <dbReference type="ARBA" id="ARBA00022833"/>
    </source>
</evidence>
<accession>A0AAE9DII9</accession>
<keyword evidence="4" id="KW-0645">Protease</keyword>
<dbReference type="PANTHER" id="PTHR12147:SF22">
    <property type="entry name" value="ENDOPLASMIC RETICULUM METALLOPEPTIDASE 1"/>
    <property type="match status" value="1"/>
</dbReference>
<keyword evidence="11" id="KW-0482">Metalloprotease</keyword>
<dbReference type="InterPro" id="IPR048024">
    <property type="entry name" value="Fxna-like_M28_dom"/>
</dbReference>
<feature type="transmembrane region" description="Helical" evidence="16">
    <location>
        <begin position="628"/>
        <end position="650"/>
    </location>
</feature>